<proteinExistence type="predicted"/>
<gene>
    <name evidence="2" type="ORF">FM121_01310</name>
</gene>
<sequence>MKKKIIIASLISVVGLFLIAGTITLASTTSTAKKETSTSSQMEDNQSYCQRENHKMSDGNFYCDDQNKGYHNENCDYYEEAQAKNSDTSQNKNCHNYNNMGNKRHGTGHMKHNNN</sequence>
<evidence type="ECO:0000256" key="1">
    <source>
        <dbReference type="SAM" id="MobiDB-lite"/>
    </source>
</evidence>
<dbReference type="AlphaFoldDB" id="A0A1X6WKD4"/>
<dbReference type="EMBL" id="FWFD01000003">
    <property type="protein sequence ID" value="SLM84700.1"/>
    <property type="molecule type" value="Genomic_DNA"/>
</dbReference>
<evidence type="ECO:0000313" key="2">
    <source>
        <dbReference type="EMBL" id="SLM84700.1"/>
    </source>
</evidence>
<evidence type="ECO:0000313" key="3">
    <source>
        <dbReference type="Proteomes" id="UP000195918"/>
    </source>
</evidence>
<feature type="region of interest" description="Disordered" evidence="1">
    <location>
        <begin position="28"/>
        <end position="60"/>
    </location>
</feature>
<feature type="region of interest" description="Disordered" evidence="1">
    <location>
        <begin position="83"/>
        <end position="115"/>
    </location>
</feature>
<accession>A0A1X6WKD4</accession>
<keyword evidence="3" id="KW-1185">Reference proteome</keyword>
<organism evidence="2 3">
    <name type="scientific">Vagococcus fluvialis bH819</name>
    <dbReference type="NCBI Taxonomy" id="1255619"/>
    <lineage>
        <taxon>Bacteria</taxon>
        <taxon>Bacillati</taxon>
        <taxon>Bacillota</taxon>
        <taxon>Bacilli</taxon>
        <taxon>Lactobacillales</taxon>
        <taxon>Enterococcaceae</taxon>
        <taxon>Vagococcus</taxon>
    </lineage>
</organism>
<protein>
    <submittedName>
        <fullName evidence="2">Uncharacterized protein</fullName>
    </submittedName>
</protein>
<name>A0A1X6WKD4_9ENTE</name>
<feature type="compositionally biased region" description="Polar residues" evidence="1">
    <location>
        <begin position="41"/>
        <end position="50"/>
    </location>
</feature>
<feature type="compositionally biased region" description="Polar residues" evidence="1">
    <location>
        <begin position="83"/>
        <end position="101"/>
    </location>
</feature>
<dbReference type="RefSeq" id="WP_086950353.1">
    <property type="nucleotide sequence ID" value="NZ_FWFD01000003.1"/>
</dbReference>
<feature type="compositionally biased region" description="Basic residues" evidence="1">
    <location>
        <begin position="102"/>
        <end position="115"/>
    </location>
</feature>
<reference evidence="3" key="1">
    <citation type="submission" date="2017-02" db="EMBL/GenBank/DDBJ databases">
        <authorList>
            <person name="Dridi B."/>
        </authorList>
    </citation>
    <scope>NUCLEOTIDE SEQUENCE [LARGE SCALE GENOMIC DNA]</scope>
    <source>
        <strain evidence="3">bH819</strain>
    </source>
</reference>
<dbReference type="Proteomes" id="UP000195918">
    <property type="component" value="Unassembled WGS sequence"/>
</dbReference>